<dbReference type="AlphaFoldDB" id="A0A2C9UIH8"/>
<keyword evidence="4" id="KW-1185">Reference proteome</keyword>
<evidence type="ECO:0000313" key="3">
    <source>
        <dbReference type="EMBL" id="OAY30046.1"/>
    </source>
</evidence>
<dbReference type="GO" id="GO:0005737">
    <property type="term" value="C:cytoplasm"/>
    <property type="evidence" value="ECO:0007669"/>
    <property type="project" value="UniProtKB-ARBA"/>
</dbReference>
<gene>
    <name evidence="3" type="ORF">MANES_14G000100v8</name>
</gene>
<evidence type="ECO:0000259" key="2">
    <source>
        <dbReference type="PROSITE" id="PS50848"/>
    </source>
</evidence>
<dbReference type="Proteomes" id="UP000091857">
    <property type="component" value="Chromosome 14"/>
</dbReference>
<dbReference type="STRING" id="3983.A0A2C9UIH8"/>
<evidence type="ECO:0000256" key="1">
    <source>
        <dbReference type="SAM" id="Phobius"/>
    </source>
</evidence>
<dbReference type="InterPro" id="IPR051213">
    <property type="entry name" value="START_lipid_transfer"/>
</dbReference>
<dbReference type="SUPFAM" id="SSF55961">
    <property type="entry name" value="Bet v1-like"/>
    <property type="match status" value="1"/>
</dbReference>
<accession>A0A2C9UIH8</accession>
<dbReference type="InterPro" id="IPR023393">
    <property type="entry name" value="START-like_dom_sf"/>
</dbReference>
<dbReference type="Gramene" id="Manes.14G000100.1.v8.1">
    <property type="protein sequence ID" value="Manes.14G000100.1.v8.1.CDS"/>
    <property type="gene ID" value="Manes.14G000100.v8.1"/>
</dbReference>
<keyword evidence="1" id="KW-0812">Transmembrane</keyword>
<dbReference type="PANTHER" id="PTHR19308">
    <property type="entry name" value="PHOSPHATIDYLCHOLINE TRANSFER PROTEIN"/>
    <property type="match status" value="1"/>
</dbReference>
<dbReference type="PROSITE" id="PS50848">
    <property type="entry name" value="START"/>
    <property type="match status" value="1"/>
</dbReference>
<comment type="caution">
    <text evidence="3">The sequence shown here is derived from an EMBL/GenBank/DDBJ whole genome shotgun (WGS) entry which is preliminary data.</text>
</comment>
<keyword evidence="1" id="KW-0472">Membrane</keyword>
<protein>
    <recommendedName>
        <fullName evidence="2">START domain-containing protein</fullName>
    </recommendedName>
</protein>
<sequence>MANFDEASSAHFWIHNLGYGWATLIALLAILFFHSAKTFFFSLSFSSSKRHLLPVSPVASASCLSVSPSGNLQLFRISDLVSEADLKILIENLDDGLPENEKWENVIDKSKKLLSYSAKCCKPKDAPLKYLSVTVFENCSPEILRDFYMDNDYRKQWDKTLIEHKQLEVDKTNGIEVGCTIKKFPLLTPREYILAWKLWEGKDKTFYCFIKECEHPLVPRQRKYVRVGFFRSGWRIRKVPGRNACEIRMCHQEDAGLNVEMAKLAFARGIWSYICKMDNALRDYSAMSHLRMGPAVTAVSLIQKVPPGLEQKNVVDTPATPAVTAMDGLVADRTKERKFLRRPSRKVVANGLLLLGGVVCLSRGHSSLGAKVAMAYILTKLRKNDAFSGESKER</sequence>
<dbReference type="OMA" id="CYCCATV"/>
<dbReference type="PANTHER" id="PTHR19308:SF13">
    <property type="entry name" value="OS02G0468400 PROTEIN"/>
    <property type="match status" value="1"/>
</dbReference>
<proteinExistence type="predicted"/>
<dbReference type="GO" id="GO:0008289">
    <property type="term" value="F:lipid binding"/>
    <property type="evidence" value="ECO:0007669"/>
    <property type="project" value="InterPro"/>
</dbReference>
<dbReference type="EMBL" id="CM004400">
    <property type="protein sequence ID" value="OAY30046.1"/>
    <property type="molecule type" value="Genomic_DNA"/>
</dbReference>
<dbReference type="Gene3D" id="3.30.530.20">
    <property type="match status" value="1"/>
</dbReference>
<keyword evidence="1" id="KW-1133">Transmembrane helix</keyword>
<name>A0A2C9UIH8_MANES</name>
<reference evidence="4" key="1">
    <citation type="journal article" date="2016" name="Nat. Biotechnol.">
        <title>Sequencing wild and cultivated cassava and related species reveals extensive interspecific hybridization and genetic diversity.</title>
        <authorList>
            <person name="Bredeson J.V."/>
            <person name="Lyons J.B."/>
            <person name="Prochnik S.E."/>
            <person name="Wu G.A."/>
            <person name="Ha C.M."/>
            <person name="Edsinger-Gonzales E."/>
            <person name="Grimwood J."/>
            <person name="Schmutz J."/>
            <person name="Rabbi I.Y."/>
            <person name="Egesi C."/>
            <person name="Nauluvula P."/>
            <person name="Lebot V."/>
            <person name="Ndunguru J."/>
            <person name="Mkamilo G."/>
            <person name="Bart R.S."/>
            <person name="Setter T.L."/>
            <person name="Gleadow R.M."/>
            <person name="Kulakow P."/>
            <person name="Ferguson M.E."/>
            <person name="Rounsley S."/>
            <person name="Rokhsar D.S."/>
        </authorList>
    </citation>
    <scope>NUCLEOTIDE SEQUENCE [LARGE SCALE GENOMIC DNA]</scope>
    <source>
        <strain evidence="4">cv. AM560-2</strain>
    </source>
</reference>
<evidence type="ECO:0000313" key="4">
    <source>
        <dbReference type="Proteomes" id="UP000091857"/>
    </source>
</evidence>
<feature type="domain" description="START" evidence="2">
    <location>
        <begin position="99"/>
        <end position="286"/>
    </location>
</feature>
<dbReference type="InterPro" id="IPR002913">
    <property type="entry name" value="START_lipid-bd_dom"/>
</dbReference>
<organism evidence="3 4">
    <name type="scientific">Manihot esculenta</name>
    <name type="common">Cassava</name>
    <name type="synonym">Jatropha manihot</name>
    <dbReference type="NCBI Taxonomy" id="3983"/>
    <lineage>
        <taxon>Eukaryota</taxon>
        <taxon>Viridiplantae</taxon>
        <taxon>Streptophyta</taxon>
        <taxon>Embryophyta</taxon>
        <taxon>Tracheophyta</taxon>
        <taxon>Spermatophyta</taxon>
        <taxon>Magnoliopsida</taxon>
        <taxon>eudicotyledons</taxon>
        <taxon>Gunneridae</taxon>
        <taxon>Pentapetalae</taxon>
        <taxon>rosids</taxon>
        <taxon>fabids</taxon>
        <taxon>Malpighiales</taxon>
        <taxon>Euphorbiaceae</taxon>
        <taxon>Crotonoideae</taxon>
        <taxon>Manihoteae</taxon>
        <taxon>Manihot</taxon>
    </lineage>
</organism>
<dbReference type="CDD" id="cd08870">
    <property type="entry name" value="START_STARD2_7-like"/>
    <property type="match status" value="1"/>
</dbReference>
<dbReference type="Pfam" id="PF01852">
    <property type="entry name" value="START"/>
    <property type="match status" value="1"/>
</dbReference>
<feature type="transmembrane region" description="Helical" evidence="1">
    <location>
        <begin position="20"/>
        <end position="43"/>
    </location>
</feature>
<dbReference type="OrthoDB" id="5403181at2759"/>
<dbReference type="FunFam" id="3.30.530.20:FF:000027">
    <property type="entry name" value="StAR-related lipid transfer protein 7, mitochondrial"/>
    <property type="match status" value="1"/>
</dbReference>